<reference evidence="1 2" key="1">
    <citation type="submission" date="2018-07" db="EMBL/GenBank/DDBJ databases">
        <title>Genomic Encyclopedia of Type Strains, Phase IV (KMG-IV): sequencing the most valuable type-strain genomes for metagenomic binning, comparative biology and taxonomic classification.</title>
        <authorList>
            <person name="Goeker M."/>
        </authorList>
    </citation>
    <scope>NUCLEOTIDE SEQUENCE [LARGE SCALE GENOMIC DNA]</scope>
    <source>
        <strain evidence="1 2">DSM 25281</strain>
    </source>
</reference>
<dbReference type="EMBL" id="QQAY01000001">
    <property type="protein sequence ID" value="RDI47616.1"/>
    <property type="molecule type" value="Genomic_DNA"/>
</dbReference>
<dbReference type="OrthoDB" id="2864505at2"/>
<accession>A0A370GWH3</accession>
<evidence type="ECO:0008006" key="3">
    <source>
        <dbReference type="Google" id="ProtNLM"/>
    </source>
</evidence>
<comment type="caution">
    <text evidence="1">The sequence shown here is derived from an EMBL/GenBank/DDBJ whole genome shotgun (WGS) entry which is preliminary data.</text>
</comment>
<dbReference type="Proteomes" id="UP000255326">
    <property type="component" value="Unassembled WGS sequence"/>
</dbReference>
<dbReference type="PROSITE" id="PS51257">
    <property type="entry name" value="PROKAR_LIPOPROTEIN"/>
    <property type="match status" value="1"/>
</dbReference>
<name>A0A370GWH3_9BACI</name>
<evidence type="ECO:0000313" key="1">
    <source>
        <dbReference type="EMBL" id="RDI47616.1"/>
    </source>
</evidence>
<sequence length="133" mass="15220">MKVISFGFVLSILILSGCEEKPVLSHGKQTLNDQIIFFSDGDHYEKEIPYYDALLDIKTDHPKAFRRMIVVSPKDQSTFEQRYHITSYPSILIVKKDRLKIKIEGKNSSEKIVQILSKSLRSSNNAAAVENFE</sequence>
<evidence type="ECO:0000313" key="2">
    <source>
        <dbReference type="Proteomes" id="UP000255326"/>
    </source>
</evidence>
<dbReference type="InterPro" id="IPR036249">
    <property type="entry name" value="Thioredoxin-like_sf"/>
</dbReference>
<dbReference type="RefSeq" id="WP_114743831.1">
    <property type="nucleotide sequence ID" value="NZ_QQAY01000001.1"/>
</dbReference>
<organism evidence="1 2">
    <name type="scientific">Falsibacillus pallidus</name>
    <dbReference type="NCBI Taxonomy" id="493781"/>
    <lineage>
        <taxon>Bacteria</taxon>
        <taxon>Bacillati</taxon>
        <taxon>Bacillota</taxon>
        <taxon>Bacilli</taxon>
        <taxon>Bacillales</taxon>
        <taxon>Bacillaceae</taxon>
        <taxon>Falsibacillus</taxon>
    </lineage>
</organism>
<dbReference type="SUPFAM" id="SSF52833">
    <property type="entry name" value="Thioredoxin-like"/>
    <property type="match status" value="1"/>
</dbReference>
<protein>
    <recommendedName>
        <fullName evidence="3">Small peptidoglycan-associated lipoprotein</fullName>
    </recommendedName>
</protein>
<gene>
    <name evidence="1" type="ORF">DFR59_101275</name>
</gene>
<keyword evidence="2" id="KW-1185">Reference proteome</keyword>
<dbReference type="AlphaFoldDB" id="A0A370GWH3"/>
<proteinExistence type="predicted"/>
<dbReference type="Gene3D" id="3.40.30.10">
    <property type="entry name" value="Glutaredoxin"/>
    <property type="match status" value="1"/>
</dbReference>